<keyword evidence="2" id="KW-1185">Reference proteome</keyword>
<name>A0AAN8R2N6_9TELE</name>
<protein>
    <submittedName>
        <fullName evidence="1">Uncharacterized protein</fullName>
    </submittedName>
</protein>
<comment type="caution">
    <text evidence="1">The sequence shown here is derived from an EMBL/GenBank/DDBJ whole genome shotgun (WGS) entry which is preliminary data.</text>
</comment>
<reference evidence="1 2" key="1">
    <citation type="submission" date="2021-04" db="EMBL/GenBank/DDBJ databases">
        <authorList>
            <person name="De Guttry C."/>
            <person name="Zahm M."/>
            <person name="Klopp C."/>
            <person name="Cabau C."/>
            <person name="Louis A."/>
            <person name="Berthelot C."/>
            <person name="Parey E."/>
            <person name="Roest Crollius H."/>
            <person name="Montfort J."/>
            <person name="Robinson-Rechavi M."/>
            <person name="Bucao C."/>
            <person name="Bouchez O."/>
            <person name="Gislard M."/>
            <person name="Lluch J."/>
            <person name="Milhes M."/>
            <person name="Lampietro C."/>
            <person name="Lopez Roques C."/>
            <person name="Donnadieu C."/>
            <person name="Braasch I."/>
            <person name="Desvignes T."/>
            <person name="Postlethwait J."/>
            <person name="Bobe J."/>
            <person name="Wedekind C."/>
            <person name="Guiguen Y."/>
        </authorList>
    </citation>
    <scope>NUCLEOTIDE SEQUENCE [LARGE SCALE GENOMIC DNA]</scope>
    <source>
        <strain evidence="1">Cs_M1</strain>
        <tissue evidence="1">Blood</tissue>
    </source>
</reference>
<accession>A0AAN8R2N6</accession>
<evidence type="ECO:0000313" key="2">
    <source>
        <dbReference type="Proteomes" id="UP001356427"/>
    </source>
</evidence>
<gene>
    <name evidence="1" type="ORF">J4Q44_G00200430</name>
</gene>
<organism evidence="1 2">
    <name type="scientific">Coregonus suidteri</name>
    <dbReference type="NCBI Taxonomy" id="861788"/>
    <lineage>
        <taxon>Eukaryota</taxon>
        <taxon>Metazoa</taxon>
        <taxon>Chordata</taxon>
        <taxon>Craniata</taxon>
        <taxon>Vertebrata</taxon>
        <taxon>Euteleostomi</taxon>
        <taxon>Actinopterygii</taxon>
        <taxon>Neopterygii</taxon>
        <taxon>Teleostei</taxon>
        <taxon>Protacanthopterygii</taxon>
        <taxon>Salmoniformes</taxon>
        <taxon>Salmonidae</taxon>
        <taxon>Coregoninae</taxon>
        <taxon>Coregonus</taxon>
    </lineage>
</organism>
<dbReference type="Proteomes" id="UP001356427">
    <property type="component" value="Unassembled WGS sequence"/>
</dbReference>
<dbReference type="AlphaFoldDB" id="A0AAN8R2N6"/>
<proteinExistence type="predicted"/>
<dbReference type="EMBL" id="JAGTTL010000017">
    <property type="protein sequence ID" value="KAK6310162.1"/>
    <property type="molecule type" value="Genomic_DNA"/>
</dbReference>
<evidence type="ECO:0000313" key="1">
    <source>
        <dbReference type="EMBL" id="KAK6310162.1"/>
    </source>
</evidence>
<sequence>MNSAEAAEEGPNDSDTDAFFKTGSFRNDGIKASDVLPVLKEKVAFVSAQLMFTRAVLTRLSDLASQLGRSRETRFVRLRDKEKHALFDDFTAEEGEGDIIINDFDGEDMTGLFPEEAQAPGSKALFCPQWSFDTR</sequence>